<gene>
    <name evidence="4" type="primary">LOC117650105</name>
</gene>
<dbReference type="GO" id="GO:0005634">
    <property type="term" value="C:nucleus"/>
    <property type="evidence" value="ECO:0007669"/>
    <property type="project" value="TreeGrafter"/>
</dbReference>
<dbReference type="PANTHER" id="PTHR10840">
    <property type="entry name" value="PROGRAMMED CELL DEATH PROTEIN 5"/>
    <property type="match status" value="1"/>
</dbReference>
<reference evidence="4" key="1">
    <citation type="submission" date="2025-08" db="UniProtKB">
        <authorList>
            <consortium name="RefSeq"/>
        </authorList>
    </citation>
    <scope>IDENTIFICATION</scope>
    <source>
        <tissue evidence="4">Total insect</tissue>
    </source>
</reference>
<protein>
    <submittedName>
        <fullName evidence="4">Programmed cell death protein 5</fullName>
    </submittedName>
</protein>
<dbReference type="CTD" id="39776"/>
<dbReference type="SUPFAM" id="SSF46950">
    <property type="entry name" value="Double-stranded DNA-binding domain"/>
    <property type="match status" value="1"/>
</dbReference>
<dbReference type="Pfam" id="PF01984">
    <property type="entry name" value="dsDNA_bind"/>
    <property type="match status" value="1"/>
</dbReference>
<evidence type="ECO:0000313" key="4">
    <source>
        <dbReference type="RefSeq" id="XP_034249330.1"/>
    </source>
</evidence>
<organism evidence="4">
    <name type="scientific">Thrips palmi</name>
    <name type="common">Melon thrips</name>
    <dbReference type="NCBI Taxonomy" id="161013"/>
    <lineage>
        <taxon>Eukaryota</taxon>
        <taxon>Metazoa</taxon>
        <taxon>Ecdysozoa</taxon>
        <taxon>Arthropoda</taxon>
        <taxon>Hexapoda</taxon>
        <taxon>Insecta</taxon>
        <taxon>Pterygota</taxon>
        <taxon>Neoptera</taxon>
        <taxon>Paraneoptera</taxon>
        <taxon>Thysanoptera</taxon>
        <taxon>Terebrantia</taxon>
        <taxon>Thripoidea</taxon>
        <taxon>Thripidae</taxon>
        <taxon>Thrips</taxon>
    </lineage>
</organism>
<dbReference type="GO" id="GO:0003677">
    <property type="term" value="F:DNA binding"/>
    <property type="evidence" value="ECO:0007669"/>
    <property type="project" value="InterPro"/>
</dbReference>
<keyword evidence="3" id="KW-1185">Reference proteome</keyword>
<dbReference type="GeneID" id="117650105"/>
<evidence type="ECO:0000256" key="2">
    <source>
        <dbReference type="SAM" id="MobiDB-lite"/>
    </source>
</evidence>
<evidence type="ECO:0000256" key="1">
    <source>
        <dbReference type="ARBA" id="ARBA00010490"/>
    </source>
</evidence>
<dbReference type="Proteomes" id="UP000515158">
    <property type="component" value="Unplaced"/>
</dbReference>
<dbReference type="RefSeq" id="XP_034249330.1">
    <property type="nucleotide sequence ID" value="XM_034393439.1"/>
</dbReference>
<dbReference type="InParanoid" id="A0A6P8ZW53"/>
<evidence type="ECO:0000313" key="3">
    <source>
        <dbReference type="Proteomes" id="UP000515158"/>
    </source>
</evidence>
<dbReference type="OrthoDB" id="10252486at2759"/>
<comment type="similarity">
    <text evidence="1">Belongs to the PDCD5 family.</text>
</comment>
<dbReference type="AlphaFoldDB" id="A0A6P8ZW53"/>
<dbReference type="PIRSF" id="PIRSF015730">
    <property type="entry name" value="TFAR19"/>
    <property type="match status" value="1"/>
</dbReference>
<dbReference type="GO" id="GO:0005829">
    <property type="term" value="C:cytosol"/>
    <property type="evidence" value="ECO:0007669"/>
    <property type="project" value="TreeGrafter"/>
</dbReference>
<dbReference type="KEGG" id="tpal:117650105"/>
<dbReference type="FunFam" id="1.10.8.140:FF:000006">
    <property type="entry name" value="programmed cell death protein 5-like"/>
    <property type="match status" value="1"/>
</dbReference>
<dbReference type="InterPro" id="IPR002836">
    <property type="entry name" value="PDCD5-like"/>
</dbReference>
<dbReference type="PANTHER" id="PTHR10840:SF0">
    <property type="entry name" value="PROGRAMMED CELL DEATH PROTEIN 5"/>
    <property type="match status" value="1"/>
</dbReference>
<accession>A0A6P8ZW53</accession>
<sequence>MEDADLEEIRAQRLAQLQSQYGGGPPGQGDPNQQKAAEERKKEVDDMKNSILSQILDQPARARLNTLMLGKPEKGRMVESMLVQMARSGQLRSKLGEEELISLLERVGSQKSAAVKFDRRRAALDSDEDDL</sequence>
<dbReference type="FunCoup" id="A0A6P8ZW53">
    <property type="interactions" value="1653"/>
</dbReference>
<feature type="region of interest" description="Disordered" evidence="2">
    <location>
        <begin position="17"/>
        <end position="44"/>
    </location>
</feature>
<name>A0A6P8ZW53_THRPL</name>
<proteinExistence type="inferred from homology"/>
<dbReference type="Gene3D" id="1.10.8.140">
    <property type="entry name" value="PDCD5-like"/>
    <property type="match status" value="1"/>
</dbReference>
<dbReference type="InterPro" id="IPR036883">
    <property type="entry name" value="PDCD5-like_sf"/>
</dbReference>